<dbReference type="GO" id="GO:0005524">
    <property type="term" value="F:ATP binding"/>
    <property type="evidence" value="ECO:0007669"/>
    <property type="project" value="InterPro"/>
</dbReference>
<dbReference type="AlphaFoldDB" id="A0A7J6MZH4"/>
<feature type="active site" description="O-(5'-phospho-DNA)-tyrosine intermediate" evidence="10">
    <location>
        <position position="115"/>
    </location>
</feature>
<feature type="domain" description="Topoisomerase 6 subunit A/Spo11 TOPRIM" evidence="12">
    <location>
        <begin position="212"/>
        <end position="379"/>
    </location>
</feature>
<evidence type="ECO:0000256" key="10">
    <source>
        <dbReference type="PROSITE-ProRule" id="PRU01385"/>
    </source>
</evidence>
<feature type="domain" description="Spo11/DNA topoisomerase VI subunit A N-terminal" evidence="11">
    <location>
        <begin position="86"/>
        <end position="152"/>
    </location>
</feature>
<dbReference type="PRINTS" id="PR01550">
    <property type="entry name" value="TOP6AFAMILY"/>
</dbReference>
<protein>
    <recommendedName>
        <fullName evidence="4">DNA topoisomerase (ATP-hydrolyzing)</fullName>
        <ecNumber evidence="4">5.6.2.2</ecNumber>
    </recommendedName>
</protein>
<evidence type="ECO:0000256" key="9">
    <source>
        <dbReference type="ARBA" id="ARBA00023235"/>
    </source>
</evidence>
<dbReference type="InterPro" id="IPR034136">
    <property type="entry name" value="TOPRIM_Topo6A/Spo11"/>
</dbReference>
<organism evidence="14 16">
    <name type="scientific">Perkinsus olseni</name>
    <name type="common">Perkinsus atlanticus</name>
    <dbReference type="NCBI Taxonomy" id="32597"/>
    <lineage>
        <taxon>Eukaryota</taxon>
        <taxon>Sar</taxon>
        <taxon>Alveolata</taxon>
        <taxon>Perkinsozoa</taxon>
        <taxon>Perkinsea</taxon>
        <taxon>Perkinsida</taxon>
        <taxon>Perkinsidae</taxon>
        <taxon>Perkinsus</taxon>
    </lineage>
</organism>
<comment type="catalytic activity">
    <reaction evidence="1 10">
        <text>ATP-dependent breakage, passage and rejoining of double-stranded DNA.</text>
        <dbReference type="EC" id="5.6.2.2"/>
    </reaction>
</comment>
<dbReference type="GO" id="GO:0003918">
    <property type="term" value="F:DNA topoisomerase type II (double strand cut, ATP-hydrolyzing) activity"/>
    <property type="evidence" value="ECO:0007669"/>
    <property type="project" value="UniProtKB-UniRule"/>
</dbReference>
<comment type="caution">
    <text evidence="14">The sequence shown here is derived from an EMBL/GenBank/DDBJ whole genome shotgun (WGS) entry which is preliminary data.</text>
</comment>
<dbReference type="Gene3D" id="3.40.1360.10">
    <property type="match status" value="1"/>
</dbReference>
<name>A0A7J6MZH4_PEROL</name>
<dbReference type="GO" id="GO:0046872">
    <property type="term" value="F:metal ion binding"/>
    <property type="evidence" value="ECO:0007669"/>
    <property type="project" value="UniProtKB-KW"/>
</dbReference>
<evidence type="ECO:0000256" key="8">
    <source>
        <dbReference type="ARBA" id="ARBA00023125"/>
    </source>
</evidence>
<evidence type="ECO:0000256" key="7">
    <source>
        <dbReference type="ARBA" id="ARBA00023029"/>
    </source>
</evidence>
<dbReference type="GO" id="GO:0007131">
    <property type="term" value="P:reciprocal meiotic recombination"/>
    <property type="evidence" value="ECO:0007669"/>
    <property type="project" value="TreeGrafter"/>
</dbReference>
<dbReference type="PROSITE" id="PS52041">
    <property type="entry name" value="TOPO_IIB"/>
    <property type="match status" value="1"/>
</dbReference>
<dbReference type="OrthoDB" id="5377392at2759"/>
<dbReference type="EMBL" id="JABANN010000004">
    <property type="protein sequence ID" value="KAF4676251.1"/>
    <property type="molecule type" value="Genomic_DNA"/>
</dbReference>
<dbReference type="PANTHER" id="PTHR10848:SF0">
    <property type="entry name" value="MEIOTIC RECOMBINATION PROTEIN SPO11"/>
    <property type="match status" value="1"/>
</dbReference>
<evidence type="ECO:0000259" key="12">
    <source>
        <dbReference type="Pfam" id="PF21180"/>
    </source>
</evidence>
<evidence type="ECO:0000256" key="4">
    <source>
        <dbReference type="ARBA" id="ARBA00012895"/>
    </source>
</evidence>
<comment type="cofactor">
    <cofactor evidence="2">
        <name>Mg(2+)</name>
        <dbReference type="ChEBI" id="CHEBI:18420"/>
    </cofactor>
</comment>
<accession>A0A7J6MZH4</accession>
<dbReference type="PANTHER" id="PTHR10848">
    <property type="entry name" value="MEIOTIC RECOMBINATION PROTEIN SPO11"/>
    <property type="match status" value="1"/>
</dbReference>
<keyword evidence="8 10" id="KW-0238">DNA-binding</keyword>
<dbReference type="EMBL" id="JABAHT010000006">
    <property type="protein sequence ID" value="KAF4670786.1"/>
    <property type="molecule type" value="Genomic_DNA"/>
</dbReference>
<sequence>MHDYKSVTRDCSSGLYTDLRSPHDLVTHPCGFFIHVRVVLSSSGDKSRSSAVCLDIDCPCDGRHPVLCTGEANSKKITVSAGIGVKHLCQLWYIFELIQQLLTTGRTATQRELYYRSLGSSGTQQQLFPSQTRLNARLVEAVDLLQTERHKVGILSTAKGLLAGPRDTIFYGRDGPASVLLHLNTEAADQGITITESLVANCTSFESAARHVIVVEKDTVFQRILSQGGRHPLLGRLPCFIITARGYPDYRTIRFLSLLHNVADKQGTQRLPMWYLGDLDPHGLSIYLAYRRRLPELKWLGLSHNDIEEYNIPVEACGIQMTACDETLLRRLSADIESLPGVVADEVAYLNTSRRKFEIECMYCQGLDFLSESYLITKILSDPPPHKLS</sequence>
<dbReference type="GO" id="GO:0003677">
    <property type="term" value="F:DNA binding"/>
    <property type="evidence" value="ECO:0007669"/>
    <property type="project" value="UniProtKB-UniRule"/>
</dbReference>
<proteinExistence type="inferred from homology"/>
<comment type="similarity">
    <text evidence="3 10">Belongs to the TOP6A family.</text>
</comment>
<dbReference type="InterPro" id="IPR036078">
    <property type="entry name" value="Spo11/TopoVI_A_sf"/>
</dbReference>
<evidence type="ECO:0000313" key="15">
    <source>
        <dbReference type="Proteomes" id="UP000570595"/>
    </source>
</evidence>
<dbReference type="Pfam" id="PF21180">
    <property type="entry name" value="TOP6A-Spo11_Toprim"/>
    <property type="match status" value="1"/>
</dbReference>
<keyword evidence="9 10" id="KW-0413">Isomerase</keyword>
<dbReference type="InterPro" id="IPR013049">
    <property type="entry name" value="Spo11/TopoVI_A_N"/>
</dbReference>
<dbReference type="Gene3D" id="1.10.10.10">
    <property type="entry name" value="Winged helix-like DNA-binding domain superfamily/Winged helix DNA-binding domain"/>
    <property type="match status" value="1"/>
</dbReference>
<evidence type="ECO:0000256" key="3">
    <source>
        <dbReference type="ARBA" id="ARBA00006559"/>
    </source>
</evidence>
<evidence type="ECO:0000256" key="6">
    <source>
        <dbReference type="ARBA" id="ARBA00022842"/>
    </source>
</evidence>
<evidence type="ECO:0000259" key="11">
    <source>
        <dbReference type="Pfam" id="PF04406"/>
    </source>
</evidence>
<dbReference type="GO" id="GO:0000706">
    <property type="term" value="P:meiotic DNA double-strand break processing"/>
    <property type="evidence" value="ECO:0007669"/>
    <property type="project" value="TreeGrafter"/>
</dbReference>
<evidence type="ECO:0000313" key="14">
    <source>
        <dbReference type="EMBL" id="KAF4676251.1"/>
    </source>
</evidence>
<gene>
    <name evidence="14" type="ORF">FOL46_006260</name>
    <name evidence="13" type="ORF">FOZ61_008802</name>
</gene>
<keyword evidence="7 10" id="KW-0799">Topoisomerase</keyword>
<keyword evidence="6" id="KW-0460">Magnesium</keyword>
<dbReference type="Proteomes" id="UP000570595">
    <property type="component" value="Unassembled WGS sequence"/>
</dbReference>
<dbReference type="InterPro" id="IPR002815">
    <property type="entry name" value="Spo11/TopoVI_A"/>
</dbReference>
<dbReference type="Pfam" id="PF04406">
    <property type="entry name" value="TP6A_N"/>
    <property type="match status" value="1"/>
</dbReference>
<reference evidence="15 16" key="1">
    <citation type="submission" date="2020-04" db="EMBL/GenBank/DDBJ databases">
        <title>Perkinsus olseni comparative genomics.</title>
        <authorList>
            <person name="Bogema D.R."/>
        </authorList>
    </citation>
    <scope>NUCLEOTIDE SEQUENCE [LARGE SCALE GENOMIC DNA]</scope>
    <source>
        <strain evidence="13">ATCC PRA-179</strain>
        <strain evidence="14">ATCC PRA-31</strain>
    </source>
</reference>
<evidence type="ECO:0000256" key="5">
    <source>
        <dbReference type="ARBA" id="ARBA00022723"/>
    </source>
</evidence>
<dbReference type="InterPro" id="IPR036388">
    <property type="entry name" value="WH-like_DNA-bd_sf"/>
</dbReference>
<evidence type="ECO:0000313" key="13">
    <source>
        <dbReference type="EMBL" id="KAF4670786.1"/>
    </source>
</evidence>
<dbReference type="GO" id="GO:0000228">
    <property type="term" value="C:nuclear chromosome"/>
    <property type="evidence" value="ECO:0007669"/>
    <property type="project" value="TreeGrafter"/>
</dbReference>
<dbReference type="SUPFAM" id="SSF56726">
    <property type="entry name" value="DNA topoisomerase IV, alpha subunit"/>
    <property type="match status" value="1"/>
</dbReference>
<evidence type="ECO:0000256" key="1">
    <source>
        <dbReference type="ARBA" id="ARBA00000185"/>
    </source>
</evidence>
<dbReference type="GO" id="GO:0042138">
    <property type="term" value="P:meiotic DNA double-strand break formation"/>
    <property type="evidence" value="ECO:0007669"/>
    <property type="project" value="TreeGrafter"/>
</dbReference>
<evidence type="ECO:0000313" key="16">
    <source>
        <dbReference type="Proteomes" id="UP000572268"/>
    </source>
</evidence>
<keyword evidence="5" id="KW-0479">Metal-binding</keyword>
<dbReference type="CDD" id="cd00223">
    <property type="entry name" value="TOPRIM_TopoIIB_SPO"/>
    <property type="match status" value="1"/>
</dbReference>
<evidence type="ECO:0000256" key="2">
    <source>
        <dbReference type="ARBA" id="ARBA00001946"/>
    </source>
</evidence>
<dbReference type="Proteomes" id="UP000572268">
    <property type="component" value="Unassembled WGS sequence"/>
</dbReference>
<dbReference type="EC" id="5.6.2.2" evidence="4"/>